<organism evidence="1 2">
    <name type="scientific">Aegilops tauschii subsp. strangulata</name>
    <name type="common">Goatgrass</name>
    <dbReference type="NCBI Taxonomy" id="200361"/>
    <lineage>
        <taxon>Eukaryota</taxon>
        <taxon>Viridiplantae</taxon>
        <taxon>Streptophyta</taxon>
        <taxon>Embryophyta</taxon>
        <taxon>Tracheophyta</taxon>
        <taxon>Spermatophyta</taxon>
        <taxon>Magnoliopsida</taxon>
        <taxon>Liliopsida</taxon>
        <taxon>Poales</taxon>
        <taxon>Poaceae</taxon>
        <taxon>BOP clade</taxon>
        <taxon>Pooideae</taxon>
        <taxon>Triticodae</taxon>
        <taxon>Triticeae</taxon>
        <taxon>Triticinae</taxon>
        <taxon>Aegilops</taxon>
    </lineage>
</organism>
<reference evidence="2" key="1">
    <citation type="journal article" date="2014" name="Science">
        <title>Ancient hybridizations among the ancestral genomes of bread wheat.</title>
        <authorList>
            <consortium name="International Wheat Genome Sequencing Consortium,"/>
            <person name="Marcussen T."/>
            <person name="Sandve S.R."/>
            <person name="Heier L."/>
            <person name="Spannagl M."/>
            <person name="Pfeifer M."/>
            <person name="Jakobsen K.S."/>
            <person name="Wulff B.B."/>
            <person name="Steuernagel B."/>
            <person name="Mayer K.F."/>
            <person name="Olsen O.A."/>
        </authorList>
    </citation>
    <scope>NUCLEOTIDE SEQUENCE [LARGE SCALE GENOMIC DNA]</scope>
    <source>
        <strain evidence="2">cv. AL8/78</strain>
    </source>
</reference>
<protein>
    <submittedName>
        <fullName evidence="1">Uncharacterized protein</fullName>
    </submittedName>
</protein>
<proteinExistence type="predicted"/>
<dbReference type="AlphaFoldDB" id="A0A453HEQ7"/>
<evidence type="ECO:0000313" key="1">
    <source>
        <dbReference type="EnsemblPlants" id="AET4Gv20165400.12"/>
    </source>
</evidence>
<reference evidence="2" key="2">
    <citation type="journal article" date="2017" name="Nat. Plants">
        <title>The Aegilops tauschii genome reveals multiple impacts of transposons.</title>
        <authorList>
            <person name="Zhao G."/>
            <person name="Zou C."/>
            <person name="Li K."/>
            <person name="Wang K."/>
            <person name="Li T."/>
            <person name="Gao L."/>
            <person name="Zhang X."/>
            <person name="Wang H."/>
            <person name="Yang Z."/>
            <person name="Liu X."/>
            <person name="Jiang W."/>
            <person name="Mao L."/>
            <person name="Kong X."/>
            <person name="Jiao Y."/>
            <person name="Jia J."/>
        </authorList>
    </citation>
    <scope>NUCLEOTIDE SEQUENCE [LARGE SCALE GENOMIC DNA]</scope>
    <source>
        <strain evidence="2">cv. AL8/78</strain>
    </source>
</reference>
<reference evidence="1" key="3">
    <citation type="journal article" date="2017" name="Nature">
        <title>Genome sequence of the progenitor of the wheat D genome Aegilops tauschii.</title>
        <authorList>
            <person name="Luo M.C."/>
            <person name="Gu Y.Q."/>
            <person name="Puiu D."/>
            <person name="Wang H."/>
            <person name="Twardziok S.O."/>
            <person name="Deal K.R."/>
            <person name="Huo N."/>
            <person name="Zhu T."/>
            <person name="Wang L."/>
            <person name="Wang Y."/>
            <person name="McGuire P.E."/>
            <person name="Liu S."/>
            <person name="Long H."/>
            <person name="Ramasamy R.K."/>
            <person name="Rodriguez J.C."/>
            <person name="Van S.L."/>
            <person name="Yuan L."/>
            <person name="Wang Z."/>
            <person name="Xia Z."/>
            <person name="Xiao L."/>
            <person name="Anderson O.D."/>
            <person name="Ouyang S."/>
            <person name="Liang Y."/>
            <person name="Zimin A.V."/>
            <person name="Pertea G."/>
            <person name="Qi P."/>
            <person name="Bennetzen J.L."/>
            <person name="Dai X."/>
            <person name="Dawson M.W."/>
            <person name="Muller H.G."/>
            <person name="Kugler K."/>
            <person name="Rivarola-Duarte L."/>
            <person name="Spannagl M."/>
            <person name="Mayer K.F.X."/>
            <person name="Lu F.H."/>
            <person name="Bevan M.W."/>
            <person name="Leroy P."/>
            <person name="Li P."/>
            <person name="You F.M."/>
            <person name="Sun Q."/>
            <person name="Liu Z."/>
            <person name="Lyons E."/>
            <person name="Wicker T."/>
            <person name="Salzberg S.L."/>
            <person name="Devos K.M."/>
            <person name="Dvorak J."/>
        </authorList>
    </citation>
    <scope>NUCLEOTIDE SEQUENCE [LARGE SCALE GENOMIC DNA]</scope>
    <source>
        <strain evidence="1">cv. AL8/78</strain>
    </source>
</reference>
<evidence type="ECO:0000313" key="2">
    <source>
        <dbReference type="Proteomes" id="UP000015105"/>
    </source>
</evidence>
<dbReference type="Gramene" id="AET4Gv20165400.12">
    <property type="protein sequence ID" value="AET4Gv20165400.12"/>
    <property type="gene ID" value="AET4Gv20165400"/>
</dbReference>
<keyword evidence="2" id="KW-1185">Reference proteome</keyword>
<reference evidence="1" key="4">
    <citation type="submission" date="2019-03" db="UniProtKB">
        <authorList>
            <consortium name="EnsemblPlants"/>
        </authorList>
    </citation>
    <scope>IDENTIFICATION</scope>
</reference>
<name>A0A453HEQ7_AEGTS</name>
<reference evidence="1" key="5">
    <citation type="journal article" date="2021" name="G3 (Bethesda)">
        <title>Aegilops tauschii genome assembly Aet v5.0 features greater sequence contiguity and improved annotation.</title>
        <authorList>
            <person name="Wang L."/>
            <person name="Zhu T."/>
            <person name="Rodriguez J.C."/>
            <person name="Deal K.R."/>
            <person name="Dubcovsky J."/>
            <person name="McGuire P.E."/>
            <person name="Lux T."/>
            <person name="Spannagl M."/>
            <person name="Mayer K.F.X."/>
            <person name="Baldrich P."/>
            <person name="Meyers B.C."/>
            <person name="Huo N."/>
            <person name="Gu Y.Q."/>
            <person name="Zhou H."/>
            <person name="Devos K.M."/>
            <person name="Bennetzen J.L."/>
            <person name="Unver T."/>
            <person name="Budak H."/>
            <person name="Gulick P.J."/>
            <person name="Galiba G."/>
            <person name="Kalapos B."/>
            <person name="Nelson D.R."/>
            <person name="Li P."/>
            <person name="You F.M."/>
            <person name="Luo M.C."/>
            <person name="Dvorak J."/>
        </authorList>
    </citation>
    <scope>NUCLEOTIDE SEQUENCE [LARGE SCALE GENOMIC DNA]</scope>
    <source>
        <strain evidence="1">cv. AL8/78</strain>
    </source>
</reference>
<sequence length="56" mass="6473">MEFVQAAKLQGLPKIVSIQNSYSLIVRCRFEGETDGTDLFTRFIRILFIRPLVLNN</sequence>
<dbReference type="Proteomes" id="UP000015105">
    <property type="component" value="Chromosome 4D"/>
</dbReference>
<dbReference type="EnsemblPlants" id="AET4Gv20165400.12">
    <property type="protein sequence ID" value="AET4Gv20165400.12"/>
    <property type="gene ID" value="AET4Gv20165400"/>
</dbReference>
<accession>A0A453HEQ7</accession>